<evidence type="ECO:0000313" key="4">
    <source>
        <dbReference type="EMBL" id="CAD6196570.1"/>
    </source>
</evidence>
<protein>
    <recommendedName>
        <fullName evidence="3">Protein kinase domain-containing protein</fullName>
    </recommendedName>
</protein>
<dbReference type="InterPro" id="IPR017441">
    <property type="entry name" value="Protein_kinase_ATP_BS"/>
</dbReference>
<evidence type="ECO:0000256" key="1">
    <source>
        <dbReference type="PROSITE-ProRule" id="PRU10141"/>
    </source>
</evidence>
<feature type="domain" description="Protein kinase" evidence="3">
    <location>
        <begin position="60"/>
        <end position="322"/>
    </location>
</feature>
<dbReference type="GO" id="GO:0004672">
    <property type="term" value="F:protein kinase activity"/>
    <property type="evidence" value="ECO:0007669"/>
    <property type="project" value="InterPro"/>
</dbReference>
<keyword evidence="1" id="KW-0067">ATP-binding</keyword>
<keyword evidence="5" id="KW-1185">Reference proteome</keyword>
<dbReference type="Proteomes" id="UP000835052">
    <property type="component" value="Unassembled WGS sequence"/>
</dbReference>
<sequence>MIAERTIPGETVDTSTLVAPQVPVPVAAPAKKSSRREKRENRDRLPDVGEYVIGERGVHYEFLQKLGDGAMGLVFLSKHEDVTVAVKTEKYSTSMLPTEVKVMKVANADGCKHFCQIYSYGAVKPEFTYVVMSLLGKDLYRLRSEQPSRQFSLNTVTKIALQTLEACEQLHNLGFISRDVKPSNFAPGVRENGGSKTIYMFDFGLAKRYRDRNNNVIPSRGEVGWRGTVRYGSLSAHKRMDLSRADDLESWFYMLVEFSAGLLPWRLITDRADTYTAKRRARTSGKPHFLRGCPAQFEEIMRVIDRWDFYAVPDYRKLRVLIKQIRAENNLSDRMPWDWQEEESEYSECTETLSYGITSDAAIKEEGVIETAEHHRN</sequence>
<dbReference type="Gene3D" id="1.10.510.10">
    <property type="entry name" value="Transferase(Phosphotransferase) domain 1"/>
    <property type="match status" value="1"/>
</dbReference>
<keyword evidence="1" id="KW-0547">Nucleotide-binding</keyword>
<dbReference type="PANTHER" id="PTHR11909">
    <property type="entry name" value="CASEIN KINASE-RELATED"/>
    <property type="match status" value="1"/>
</dbReference>
<dbReference type="InterPro" id="IPR011009">
    <property type="entry name" value="Kinase-like_dom_sf"/>
</dbReference>
<evidence type="ECO:0000259" key="3">
    <source>
        <dbReference type="PROSITE" id="PS50011"/>
    </source>
</evidence>
<dbReference type="GO" id="GO:0005524">
    <property type="term" value="F:ATP binding"/>
    <property type="evidence" value="ECO:0007669"/>
    <property type="project" value="UniProtKB-UniRule"/>
</dbReference>
<dbReference type="EMBL" id="CAJGYM010000075">
    <property type="protein sequence ID" value="CAD6196570.1"/>
    <property type="molecule type" value="Genomic_DNA"/>
</dbReference>
<reference evidence="4" key="1">
    <citation type="submission" date="2020-10" db="EMBL/GenBank/DDBJ databases">
        <authorList>
            <person name="Kikuchi T."/>
        </authorList>
    </citation>
    <scope>NUCLEOTIDE SEQUENCE</scope>
    <source>
        <strain evidence="4">NKZ352</strain>
    </source>
</reference>
<dbReference type="SUPFAM" id="SSF56112">
    <property type="entry name" value="Protein kinase-like (PK-like)"/>
    <property type="match status" value="1"/>
</dbReference>
<dbReference type="AlphaFoldDB" id="A0A8S1HMW5"/>
<proteinExistence type="predicted"/>
<dbReference type="InterPro" id="IPR050235">
    <property type="entry name" value="CK1_Ser-Thr_kinase"/>
</dbReference>
<dbReference type="PROSITE" id="PS00107">
    <property type="entry name" value="PROTEIN_KINASE_ATP"/>
    <property type="match status" value="1"/>
</dbReference>
<gene>
    <name evidence="4" type="ORF">CAUJ_LOCUS12484</name>
</gene>
<dbReference type="OrthoDB" id="2687620at2759"/>
<evidence type="ECO:0000313" key="5">
    <source>
        <dbReference type="Proteomes" id="UP000835052"/>
    </source>
</evidence>
<comment type="caution">
    <text evidence="4">The sequence shown here is derived from an EMBL/GenBank/DDBJ whole genome shotgun (WGS) entry which is preliminary data.</text>
</comment>
<dbReference type="InterPro" id="IPR000719">
    <property type="entry name" value="Prot_kinase_dom"/>
</dbReference>
<feature type="region of interest" description="Disordered" evidence="2">
    <location>
        <begin position="24"/>
        <end position="43"/>
    </location>
</feature>
<organism evidence="4 5">
    <name type="scientific">Caenorhabditis auriculariae</name>
    <dbReference type="NCBI Taxonomy" id="2777116"/>
    <lineage>
        <taxon>Eukaryota</taxon>
        <taxon>Metazoa</taxon>
        <taxon>Ecdysozoa</taxon>
        <taxon>Nematoda</taxon>
        <taxon>Chromadorea</taxon>
        <taxon>Rhabditida</taxon>
        <taxon>Rhabditina</taxon>
        <taxon>Rhabditomorpha</taxon>
        <taxon>Rhabditoidea</taxon>
        <taxon>Rhabditidae</taxon>
        <taxon>Peloderinae</taxon>
        <taxon>Caenorhabditis</taxon>
    </lineage>
</organism>
<evidence type="ECO:0000256" key="2">
    <source>
        <dbReference type="SAM" id="MobiDB-lite"/>
    </source>
</evidence>
<feature type="binding site" evidence="1">
    <location>
        <position position="87"/>
    </location>
    <ligand>
        <name>ATP</name>
        <dbReference type="ChEBI" id="CHEBI:30616"/>
    </ligand>
</feature>
<name>A0A8S1HMW5_9PELO</name>
<dbReference type="SMART" id="SM00220">
    <property type="entry name" value="S_TKc"/>
    <property type="match status" value="1"/>
</dbReference>
<accession>A0A8S1HMW5</accession>
<dbReference type="PROSITE" id="PS50011">
    <property type="entry name" value="PROTEIN_KINASE_DOM"/>
    <property type="match status" value="1"/>
</dbReference>
<dbReference type="Pfam" id="PF00069">
    <property type="entry name" value="Pkinase"/>
    <property type="match status" value="1"/>
</dbReference>